<dbReference type="PANTHER" id="PTHR43818">
    <property type="entry name" value="BCDNA.GH03377"/>
    <property type="match status" value="1"/>
</dbReference>
<dbReference type="OrthoDB" id="9815825at2"/>
<keyword evidence="5" id="KW-1185">Reference proteome</keyword>
<dbReference type="Pfam" id="PF01408">
    <property type="entry name" value="GFO_IDH_MocA"/>
    <property type="match status" value="1"/>
</dbReference>
<gene>
    <name evidence="4" type="ORF">DFP98_13911</name>
</gene>
<comment type="caution">
    <text evidence="4">The sequence shown here is derived from an EMBL/GenBank/DDBJ whole genome shotgun (WGS) entry which is preliminary data.</text>
</comment>
<dbReference type="InterPro" id="IPR050463">
    <property type="entry name" value="Gfo/Idh/MocA_oxidrdct_glycsds"/>
</dbReference>
<dbReference type="Gene3D" id="3.30.360.10">
    <property type="entry name" value="Dihydrodipicolinate Reductase, domain 2"/>
    <property type="match status" value="1"/>
</dbReference>
<dbReference type="Gene3D" id="3.40.50.720">
    <property type="entry name" value="NAD(P)-binding Rossmann-like Domain"/>
    <property type="match status" value="1"/>
</dbReference>
<dbReference type="SUPFAM" id="SSF55347">
    <property type="entry name" value="Glyceraldehyde-3-phosphate dehydrogenase-like, C-terminal domain"/>
    <property type="match status" value="1"/>
</dbReference>
<organism evidence="4 5">
    <name type="scientific">Cohnella phaseoli</name>
    <dbReference type="NCBI Taxonomy" id="456490"/>
    <lineage>
        <taxon>Bacteria</taxon>
        <taxon>Bacillati</taxon>
        <taxon>Bacillota</taxon>
        <taxon>Bacilli</taxon>
        <taxon>Bacillales</taxon>
        <taxon>Paenibacillaceae</taxon>
        <taxon>Cohnella</taxon>
    </lineage>
</organism>
<dbReference type="GO" id="GO:0000166">
    <property type="term" value="F:nucleotide binding"/>
    <property type="evidence" value="ECO:0007669"/>
    <property type="project" value="InterPro"/>
</dbReference>
<dbReference type="InterPro" id="IPR036291">
    <property type="entry name" value="NAD(P)-bd_dom_sf"/>
</dbReference>
<protein>
    <submittedName>
        <fullName evidence="4">Putative dehydrogenase</fullName>
    </submittedName>
</protein>
<keyword evidence="1" id="KW-0560">Oxidoreductase</keyword>
<accession>A0A3D9I3T9</accession>
<evidence type="ECO:0000259" key="3">
    <source>
        <dbReference type="Pfam" id="PF22725"/>
    </source>
</evidence>
<dbReference type="RefSeq" id="WP_116064894.1">
    <property type="nucleotide sequence ID" value="NZ_QRDZ01000039.1"/>
</dbReference>
<evidence type="ECO:0000313" key="4">
    <source>
        <dbReference type="EMBL" id="RED56453.1"/>
    </source>
</evidence>
<dbReference type="SUPFAM" id="SSF51735">
    <property type="entry name" value="NAD(P)-binding Rossmann-fold domains"/>
    <property type="match status" value="1"/>
</dbReference>
<dbReference type="GO" id="GO:0016491">
    <property type="term" value="F:oxidoreductase activity"/>
    <property type="evidence" value="ECO:0007669"/>
    <property type="project" value="UniProtKB-KW"/>
</dbReference>
<dbReference type="InterPro" id="IPR000683">
    <property type="entry name" value="Gfo/Idh/MocA-like_OxRdtase_N"/>
</dbReference>
<sequence length="359" mass="38845">MIRLALLSCWNPYHTRSFVRDLVEFPEARLVAVWDDDHERGTAHAAEFGLPFEPNLTALLDRADIDGVIIDSSPAQAASLIELAAQAGKHALADQTLAMTLREAEQVASHIRRANIRFAVDMSLKRWPVNLAAANAARSGALGEVTCMRVRNAHHSAIAATTSFASRFLDAPYGVFSDLGAHGLYLTHDILGRPDAVTAVVSRFTGHSAEDNAVCVLEYANGTIAICETSYVAGQSPFAIELYGTEGSFLGGGANGIHRKLLQPSDAVVRAYGMEKQAELARDASEMPDAAEPSTLSKWLEAIELAKKRKESNGSSAPNNELPAEWNARLDDAIALAELLEALYLSAETGRKVYLRDFE</sequence>
<evidence type="ECO:0000256" key="1">
    <source>
        <dbReference type="ARBA" id="ARBA00023002"/>
    </source>
</evidence>
<dbReference type="Pfam" id="PF22725">
    <property type="entry name" value="GFO_IDH_MocA_C3"/>
    <property type="match status" value="1"/>
</dbReference>
<dbReference type="EMBL" id="QRDZ01000039">
    <property type="protein sequence ID" value="RED56453.1"/>
    <property type="molecule type" value="Genomic_DNA"/>
</dbReference>
<proteinExistence type="predicted"/>
<feature type="domain" description="Gfo/Idh/MocA-like oxidoreductase N-terminal" evidence="2">
    <location>
        <begin position="20"/>
        <end position="120"/>
    </location>
</feature>
<dbReference type="Proteomes" id="UP000256977">
    <property type="component" value="Unassembled WGS sequence"/>
</dbReference>
<evidence type="ECO:0000259" key="2">
    <source>
        <dbReference type="Pfam" id="PF01408"/>
    </source>
</evidence>
<dbReference type="PANTHER" id="PTHR43818:SF11">
    <property type="entry name" value="BCDNA.GH03377"/>
    <property type="match status" value="1"/>
</dbReference>
<dbReference type="InterPro" id="IPR055170">
    <property type="entry name" value="GFO_IDH_MocA-like_dom"/>
</dbReference>
<name>A0A3D9I3T9_9BACL</name>
<reference evidence="4 5" key="1">
    <citation type="submission" date="2018-07" db="EMBL/GenBank/DDBJ databases">
        <title>Genomic Encyclopedia of Type Strains, Phase III (KMG-III): the genomes of soil and plant-associated and newly described type strains.</title>
        <authorList>
            <person name="Whitman W."/>
        </authorList>
    </citation>
    <scope>NUCLEOTIDE SEQUENCE [LARGE SCALE GENOMIC DNA]</scope>
    <source>
        <strain evidence="4 5">CECT 7287</strain>
    </source>
</reference>
<evidence type="ECO:0000313" key="5">
    <source>
        <dbReference type="Proteomes" id="UP000256977"/>
    </source>
</evidence>
<feature type="domain" description="GFO/IDH/MocA-like oxidoreductase" evidence="3">
    <location>
        <begin position="132"/>
        <end position="249"/>
    </location>
</feature>
<dbReference type="AlphaFoldDB" id="A0A3D9I3T9"/>